<dbReference type="InterPro" id="IPR011051">
    <property type="entry name" value="RmlC_Cupin_sf"/>
</dbReference>
<protein>
    <recommendedName>
        <fullName evidence="4">dTDP-4-dehydrorhamnose 3,5-epimerase</fullName>
        <ecNumber evidence="3">5.1.3.13</ecNumber>
    </recommendedName>
    <alternativeName>
        <fullName evidence="6">Thymidine diphospho-4-keto-rhamnose 3,5-epimerase</fullName>
    </alternativeName>
    <alternativeName>
        <fullName evidence="5">dTDP-4-keto-6-deoxyglucose 3,5-epimerase</fullName>
    </alternativeName>
    <alternativeName>
        <fullName evidence="7">dTDP-6-deoxy-D-xylo-4-hexulose 3,5-epimerase</fullName>
    </alternativeName>
</protein>
<dbReference type="InterPro" id="IPR014710">
    <property type="entry name" value="RmlC-like_jellyroll"/>
</dbReference>
<keyword evidence="9" id="KW-1185">Reference proteome</keyword>
<comment type="catalytic activity">
    <reaction evidence="1">
        <text>dTDP-4-dehydro-6-deoxy-alpha-D-glucose = dTDP-4-dehydro-beta-L-rhamnose</text>
        <dbReference type="Rhea" id="RHEA:16969"/>
        <dbReference type="ChEBI" id="CHEBI:57649"/>
        <dbReference type="ChEBI" id="CHEBI:62830"/>
        <dbReference type="EC" id="5.1.3.13"/>
    </reaction>
</comment>
<name>A0ABT0H8B4_9FLAO</name>
<dbReference type="InterPro" id="IPR000888">
    <property type="entry name" value="RmlC-like"/>
</dbReference>
<dbReference type="RefSeq" id="WP_248412670.1">
    <property type="nucleotide sequence ID" value="NZ_JALPQF010000007.1"/>
</dbReference>
<accession>A0ABT0H8B4</accession>
<evidence type="ECO:0000313" key="9">
    <source>
        <dbReference type="Proteomes" id="UP001203687"/>
    </source>
</evidence>
<sequence>MSNEHQIIEGDLFSDNRGTLSFVNAFSLQPIVRFYEIAHNDTTTIRAWQAHKKESKWFYCSRGAFRINLVKLDTFDNPSDDLEVFSFELNENKPQILYIPGGYANGFKAITDDAKLMVFSNFDLETSKQDDYRFETNKWINKW</sequence>
<evidence type="ECO:0000256" key="1">
    <source>
        <dbReference type="ARBA" id="ARBA00001298"/>
    </source>
</evidence>
<gene>
    <name evidence="8" type="ORF">MUY34_08225</name>
</gene>
<evidence type="ECO:0000313" key="8">
    <source>
        <dbReference type="EMBL" id="MCK8480602.1"/>
    </source>
</evidence>
<evidence type="ECO:0000256" key="3">
    <source>
        <dbReference type="ARBA" id="ARBA00012098"/>
    </source>
</evidence>
<dbReference type="Pfam" id="PF00908">
    <property type="entry name" value="dTDP_sugar_isom"/>
    <property type="match status" value="1"/>
</dbReference>
<dbReference type="EMBL" id="JALPQF010000007">
    <property type="protein sequence ID" value="MCK8480602.1"/>
    <property type="molecule type" value="Genomic_DNA"/>
</dbReference>
<proteinExistence type="predicted"/>
<dbReference type="Proteomes" id="UP001203687">
    <property type="component" value="Unassembled WGS sequence"/>
</dbReference>
<dbReference type="SUPFAM" id="SSF51182">
    <property type="entry name" value="RmlC-like cupins"/>
    <property type="match status" value="1"/>
</dbReference>
<evidence type="ECO:0000256" key="5">
    <source>
        <dbReference type="ARBA" id="ARBA00029758"/>
    </source>
</evidence>
<comment type="function">
    <text evidence="2">Catalyzes the epimerization of the C3' and C5'positions of dTDP-6-deoxy-D-xylo-4-hexulose, forming dTDP-6-deoxy-L-lyxo-4-hexulose.</text>
</comment>
<organism evidence="8 9">
    <name type="scientific">Psychroserpens algicola</name>
    <dbReference type="NCBI Taxonomy" id="1719034"/>
    <lineage>
        <taxon>Bacteria</taxon>
        <taxon>Pseudomonadati</taxon>
        <taxon>Bacteroidota</taxon>
        <taxon>Flavobacteriia</taxon>
        <taxon>Flavobacteriales</taxon>
        <taxon>Flavobacteriaceae</taxon>
        <taxon>Psychroserpens</taxon>
    </lineage>
</organism>
<evidence type="ECO:0000256" key="2">
    <source>
        <dbReference type="ARBA" id="ARBA00001997"/>
    </source>
</evidence>
<comment type="caution">
    <text evidence="8">The sequence shown here is derived from an EMBL/GenBank/DDBJ whole genome shotgun (WGS) entry which is preliminary data.</text>
</comment>
<dbReference type="Gene3D" id="2.60.120.10">
    <property type="entry name" value="Jelly Rolls"/>
    <property type="match status" value="1"/>
</dbReference>
<reference evidence="8" key="1">
    <citation type="submission" date="2022-04" db="EMBL/GenBank/DDBJ databases">
        <authorList>
            <person name="Ren T."/>
        </authorList>
    </citation>
    <scope>NUCLEOTIDE SEQUENCE</scope>
    <source>
        <strain evidence="8">F63249</strain>
    </source>
</reference>
<evidence type="ECO:0000256" key="7">
    <source>
        <dbReference type="ARBA" id="ARBA00033311"/>
    </source>
</evidence>
<evidence type="ECO:0000256" key="4">
    <source>
        <dbReference type="ARBA" id="ARBA00019595"/>
    </source>
</evidence>
<dbReference type="EC" id="5.1.3.13" evidence="3"/>
<evidence type="ECO:0000256" key="6">
    <source>
        <dbReference type="ARBA" id="ARBA00031424"/>
    </source>
</evidence>